<feature type="transmembrane region" description="Helical" evidence="1">
    <location>
        <begin position="85"/>
        <end position="108"/>
    </location>
</feature>
<reference evidence="3 4" key="1">
    <citation type="submission" date="2016-10" db="EMBL/GenBank/DDBJ databases">
        <authorList>
            <person name="Varghese N."/>
            <person name="Submissions S."/>
        </authorList>
    </citation>
    <scope>NUCLEOTIDE SEQUENCE [LARGE SCALE GENOMIC DNA]</scope>
    <source>
        <strain evidence="3 4">MAR_2009_60</strain>
    </source>
</reference>
<name>A0ABY0U713_9FLAO</name>
<feature type="domain" description="CAAX prenyl protease 2/Lysostaphin resistance protein A-like" evidence="2">
    <location>
        <begin position="131"/>
        <end position="218"/>
    </location>
</feature>
<dbReference type="GO" id="GO:0008233">
    <property type="term" value="F:peptidase activity"/>
    <property type="evidence" value="ECO:0007669"/>
    <property type="project" value="UniProtKB-KW"/>
</dbReference>
<gene>
    <name evidence="3" type="ORF">SAMN05192545_0914</name>
</gene>
<evidence type="ECO:0000259" key="2">
    <source>
        <dbReference type="Pfam" id="PF02517"/>
    </source>
</evidence>
<dbReference type="GO" id="GO:0006508">
    <property type="term" value="P:proteolysis"/>
    <property type="evidence" value="ECO:0007669"/>
    <property type="project" value="UniProtKB-KW"/>
</dbReference>
<dbReference type="Proteomes" id="UP000199574">
    <property type="component" value="Chromosome I"/>
</dbReference>
<feature type="transmembrane region" description="Helical" evidence="1">
    <location>
        <begin position="128"/>
        <end position="150"/>
    </location>
</feature>
<organism evidence="3 4">
    <name type="scientific">Maribacter dokdonensis</name>
    <dbReference type="NCBI Taxonomy" id="320912"/>
    <lineage>
        <taxon>Bacteria</taxon>
        <taxon>Pseudomonadati</taxon>
        <taxon>Bacteroidota</taxon>
        <taxon>Flavobacteriia</taxon>
        <taxon>Flavobacteriales</taxon>
        <taxon>Flavobacteriaceae</taxon>
        <taxon>Maribacter</taxon>
    </lineage>
</organism>
<feature type="transmembrane region" description="Helical" evidence="1">
    <location>
        <begin position="186"/>
        <end position="202"/>
    </location>
</feature>
<dbReference type="InterPro" id="IPR003675">
    <property type="entry name" value="Rce1/LyrA-like_dom"/>
</dbReference>
<evidence type="ECO:0000313" key="3">
    <source>
        <dbReference type="EMBL" id="SDS17775.1"/>
    </source>
</evidence>
<sequence>MVLYNFTIMQLKHKPFLLILLALVLIHLLHGLIIWLTMQLGLSNEVVDIISLITIPIVTIIGIVFLLIQFGIHLNFSLKKVNPKLVFYVMLLAVFIVIFQSALDVSFIKGLLQSKVRFFTFTNPSQYGIHSIVYLFDAVIAAPIIEEILYRKIIFIRLKEHYGLAFGLVVSSFLFALVHWNFEGLFAYFITGLLYTYLYYLTKVLWLNILLHGIYNFVITFTTIEMFDSSDRIFVIILLLYLISTAGIYMILKDVKTLTIKTN</sequence>
<keyword evidence="4" id="KW-1185">Reference proteome</keyword>
<feature type="transmembrane region" description="Helical" evidence="1">
    <location>
        <begin position="16"/>
        <end position="37"/>
    </location>
</feature>
<protein>
    <submittedName>
        <fullName evidence="3">CAAX protease self-immunity</fullName>
    </submittedName>
</protein>
<feature type="transmembrane region" description="Helical" evidence="1">
    <location>
        <begin position="209"/>
        <end position="227"/>
    </location>
</feature>
<keyword evidence="1" id="KW-1133">Transmembrane helix</keyword>
<keyword evidence="1" id="KW-0472">Membrane</keyword>
<evidence type="ECO:0000256" key="1">
    <source>
        <dbReference type="SAM" id="Phobius"/>
    </source>
</evidence>
<evidence type="ECO:0000313" key="4">
    <source>
        <dbReference type="Proteomes" id="UP000199574"/>
    </source>
</evidence>
<feature type="transmembrane region" description="Helical" evidence="1">
    <location>
        <begin position="162"/>
        <end position="180"/>
    </location>
</feature>
<keyword evidence="1" id="KW-0812">Transmembrane</keyword>
<proteinExistence type="predicted"/>
<dbReference type="Pfam" id="PF02517">
    <property type="entry name" value="Rce1-like"/>
    <property type="match status" value="1"/>
</dbReference>
<keyword evidence="3" id="KW-0378">Hydrolase</keyword>
<keyword evidence="3" id="KW-0645">Protease</keyword>
<feature type="transmembrane region" description="Helical" evidence="1">
    <location>
        <begin position="49"/>
        <end position="73"/>
    </location>
</feature>
<accession>A0ABY0U713</accession>
<dbReference type="EMBL" id="LT629754">
    <property type="protein sequence ID" value="SDS17775.1"/>
    <property type="molecule type" value="Genomic_DNA"/>
</dbReference>
<feature type="transmembrane region" description="Helical" evidence="1">
    <location>
        <begin position="233"/>
        <end position="252"/>
    </location>
</feature>